<evidence type="ECO:0000259" key="1">
    <source>
        <dbReference type="Pfam" id="PF07883"/>
    </source>
</evidence>
<dbReference type="Proteomes" id="UP000663862">
    <property type="component" value="Unassembled WGS sequence"/>
</dbReference>
<evidence type="ECO:0000313" key="6">
    <source>
        <dbReference type="Proteomes" id="UP000663862"/>
    </source>
</evidence>
<keyword evidence="7" id="KW-1185">Reference proteome</keyword>
<dbReference type="InterPro" id="IPR011051">
    <property type="entry name" value="RmlC_Cupin_sf"/>
</dbReference>
<accession>A0A820D5R3</accession>
<proteinExistence type="predicted"/>
<evidence type="ECO:0000313" key="4">
    <source>
        <dbReference type="EMBL" id="CAF4636399.1"/>
    </source>
</evidence>
<gene>
    <name evidence="2" type="ORF">HFQ381_LOCUS3732</name>
    <name evidence="5" type="ORF">TOA249_LOCUS16622</name>
    <name evidence="3" type="ORF">TSG867_LOCUS1665</name>
    <name evidence="4" type="ORF">UJA718_LOCUS32869</name>
</gene>
<feature type="domain" description="Cupin type-2" evidence="1">
    <location>
        <begin position="96"/>
        <end position="152"/>
    </location>
</feature>
<dbReference type="InterPro" id="IPR053146">
    <property type="entry name" value="QDO-like"/>
</dbReference>
<dbReference type="SUPFAM" id="SSF51182">
    <property type="entry name" value="RmlC-like cupins"/>
    <property type="match status" value="1"/>
</dbReference>
<dbReference type="InterPro" id="IPR013096">
    <property type="entry name" value="Cupin_2"/>
</dbReference>
<evidence type="ECO:0000313" key="5">
    <source>
        <dbReference type="EMBL" id="CAF4693915.1"/>
    </source>
</evidence>
<dbReference type="EMBL" id="CAJOBO010000139">
    <property type="protein sequence ID" value="CAF4140470.1"/>
    <property type="molecule type" value="Genomic_DNA"/>
</dbReference>
<dbReference type="Gene3D" id="2.60.120.10">
    <property type="entry name" value="Jelly Rolls"/>
    <property type="match status" value="1"/>
</dbReference>
<dbReference type="EMBL" id="CAJOBQ010000038">
    <property type="protein sequence ID" value="CAF4227470.1"/>
    <property type="molecule type" value="Genomic_DNA"/>
</dbReference>
<reference evidence="3" key="1">
    <citation type="submission" date="2021-02" db="EMBL/GenBank/DDBJ databases">
        <authorList>
            <person name="Nowell W R."/>
        </authorList>
    </citation>
    <scope>NUCLEOTIDE SEQUENCE</scope>
</reference>
<dbReference type="EMBL" id="CAJOBS010001144">
    <property type="protein sequence ID" value="CAF4693915.1"/>
    <property type="molecule type" value="Genomic_DNA"/>
</dbReference>
<protein>
    <recommendedName>
        <fullName evidence="1">Cupin type-2 domain-containing protein</fullName>
    </recommendedName>
</protein>
<dbReference type="PANTHER" id="PTHR36440">
    <property type="entry name" value="PUTATIVE (AFU_ORTHOLOGUE AFUA_8G07350)-RELATED"/>
    <property type="match status" value="1"/>
</dbReference>
<dbReference type="PANTHER" id="PTHR36440:SF1">
    <property type="entry name" value="PUTATIVE (AFU_ORTHOLOGUE AFUA_8G07350)-RELATED"/>
    <property type="match status" value="1"/>
</dbReference>
<comment type="caution">
    <text evidence="3">The sequence shown here is derived from an EMBL/GenBank/DDBJ whole genome shotgun (WGS) entry which is preliminary data.</text>
</comment>
<dbReference type="EMBL" id="CAJOBP010028538">
    <property type="protein sequence ID" value="CAF4636399.1"/>
    <property type="molecule type" value="Genomic_DNA"/>
</dbReference>
<dbReference type="Proteomes" id="UP000663873">
    <property type="component" value="Unassembled WGS sequence"/>
</dbReference>
<organism evidence="3 6">
    <name type="scientific">Rotaria socialis</name>
    <dbReference type="NCBI Taxonomy" id="392032"/>
    <lineage>
        <taxon>Eukaryota</taxon>
        <taxon>Metazoa</taxon>
        <taxon>Spiralia</taxon>
        <taxon>Gnathifera</taxon>
        <taxon>Rotifera</taxon>
        <taxon>Eurotatoria</taxon>
        <taxon>Bdelloidea</taxon>
        <taxon>Philodinida</taxon>
        <taxon>Philodinidae</taxon>
        <taxon>Rotaria</taxon>
    </lineage>
</organism>
<dbReference type="Pfam" id="PF07883">
    <property type="entry name" value="Cupin_2"/>
    <property type="match status" value="1"/>
</dbReference>
<sequence length="206" mass="23169">MVHEIWACSTQFGYNGDEISLIALLYLQITGFINSGFGNSPENCQHQNSYVVVPPNGGQPVHALPYPNGIYRIIVRGSQTANIFTLIEGLIYINEGARTHYHMKEDETFYVINGTLQFYVAGDQFCAPAGTTVYIPRNVTQSVRNVNSKPVYVQISFTPPGREYYLEKVTPIHDTQPINYTRVNELAAEYGVVNLPEVDWKDLNCL</sequence>
<dbReference type="InterPro" id="IPR014710">
    <property type="entry name" value="RmlC-like_jellyroll"/>
</dbReference>
<dbReference type="Proteomes" id="UP000663851">
    <property type="component" value="Unassembled WGS sequence"/>
</dbReference>
<name>A0A820D5R3_9BILA</name>
<evidence type="ECO:0000313" key="3">
    <source>
        <dbReference type="EMBL" id="CAF4227470.1"/>
    </source>
</evidence>
<evidence type="ECO:0000313" key="7">
    <source>
        <dbReference type="Proteomes" id="UP000663873"/>
    </source>
</evidence>
<dbReference type="AlphaFoldDB" id="A0A820D5R3"/>
<dbReference type="Proteomes" id="UP000663838">
    <property type="component" value="Unassembled WGS sequence"/>
</dbReference>
<evidence type="ECO:0000313" key="2">
    <source>
        <dbReference type="EMBL" id="CAF4140470.1"/>
    </source>
</evidence>